<evidence type="ECO:0000313" key="2">
    <source>
        <dbReference type="Proteomes" id="UP001225042"/>
    </source>
</evidence>
<dbReference type="Proteomes" id="UP001225042">
    <property type="component" value="Unassembled WGS sequence"/>
</dbReference>
<dbReference type="AlphaFoldDB" id="A0AAW8H962"/>
<name>A0AAW8H962_9ENTR</name>
<reference evidence="1 2" key="1">
    <citation type="submission" date="2023-08" db="EMBL/GenBank/DDBJ databases">
        <authorList>
            <person name="Dale J."/>
        </authorList>
    </citation>
    <scope>NUCLEOTIDE SEQUENCE [LARGE SCALE GENOMIC DNA]</scope>
    <source>
        <strain evidence="1 2">2023EL-00788</strain>
    </source>
</reference>
<dbReference type="RefSeq" id="WP_306682499.1">
    <property type="nucleotide sequence ID" value="NZ_JAVDKR010000001.1"/>
</dbReference>
<organism evidence="1 2">
    <name type="scientific">Enterobacter soli</name>
    <dbReference type="NCBI Taxonomy" id="885040"/>
    <lineage>
        <taxon>Bacteria</taxon>
        <taxon>Pseudomonadati</taxon>
        <taxon>Pseudomonadota</taxon>
        <taxon>Gammaproteobacteria</taxon>
        <taxon>Enterobacterales</taxon>
        <taxon>Enterobacteriaceae</taxon>
        <taxon>Enterobacter</taxon>
    </lineage>
</organism>
<comment type="caution">
    <text evidence="1">The sequence shown here is derived from an EMBL/GenBank/DDBJ whole genome shotgun (WGS) entry which is preliminary data.</text>
</comment>
<accession>A0AAW8H962</accession>
<dbReference type="EMBL" id="JAVDKS010000004">
    <property type="protein sequence ID" value="MDQ2256485.1"/>
    <property type="molecule type" value="Genomic_DNA"/>
</dbReference>
<evidence type="ECO:0000313" key="1">
    <source>
        <dbReference type="EMBL" id="MDQ2256485.1"/>
    </source>
</evidence>
<protein>
    <submittedName>
        <fullName evidence="1">Uncharacterized protein</fullName>
    </submittedName>
</protein>
<keyword evidence="2" id="KW-1185">Reference proteome</keyword>
<proteinExistence type="predicted"/>
<sequence length="92" mass="10724">MKDILLFINPMIWKDHLVSERIEPGGGNVNKNQIDDLFIGGNVIDSTYVTVGDICKYECSKECRTNLEYWHSKKTVNLYENYLFNYNVKLSN</sequence>
<gene>
    <name evidence="1" type="ORF">RBJ67_10040</name>
</gene>